<evidence type="ECO:0008006" key="5">
    <source>
        <dbReference type="Google" id="ProtNLM"/>
    </source>
</evidence>
<feature type="domain" description="PAS" evidence="1">
    <location>
        <begin position="74"/>
        <end position="147"/>
    </location>
</feature>
<dbReference type="CDD" id="cd01949">
    <property type="entry name" value="GGDEF"/>
    <property type="match status" value="1"/>
</dbReference>
<comment type="caution">
    <text evidence="3">The sequence shown here is derived from an EMBL/GenBank/DDBJ whole genome shotgun (WGS) entry which is preliminary data.</text>
</comment>
<proteinExistence type="predicted"/>
<dbReference type="InterPro" id="IPR052163">
    <property type="entry name" value="DGC-Regulatory_Protein"/>
</dbReference>
<dbReference type="PROSITE" id="PS50112">
    <property type="entry name" value="PAS"/>
    <property type="match status" value="1"/>
</dbReference>
<dbReference type="SMART" id="SM00267">
    <property type="entry name" value="GGDEF"/>
    <property type="match status" value="1"/>
</dbReference>
<dbReference type="PANTHER" id="PTHR46663:SF3">
    <property type="entry name" value="SLL0267 PROTEIN"/>
    <property type="match status" value="1"/>
</dbReference>
<dbReference type="InterPro" id="IPR000014">
    <property type="entry name" value="PAS"/>
</dbReference>
<dbReference type="NCBIfam" id="TIGR00254">
    <property type="entry name" value="GGDEF"/>
    <property type="match status" value="1"/>
</dbReference>
<dbReference type="PANTHER" id="PTHR46663">
    <property type="entry name" value="DIGUANYLATE CYCLASE DGCT-RELATED"/>
    <property type="match status" value="1"/>
</dbReference>
<dbReference type="EMBL" id="NSKA01000004">
    <property type="protein sequence ID" value="PAU71486.1"/>
    <property type="molecule type" value="Genomic_DNA"/>
</dbReference>
<reference evidence="3 4" key="1">
    <citation type="submission" date="2017-08" db="EMBL/GenBank/DDBJ databases">
        <title>Halomonas binhaiensis sp. nov., isolated from saline alkaline soil.</title>
        <authorList>
            <person name="Wang D."/>
            <person name="Zhang G."/>
        </authorList>
    </citation>
    <scope>NUCLEOTIDE SEQUENCE [LARGE SCALE GENOMIC DNA]</scope>
    <source>
        <strain evidence="3 4">WN018</strain>
    </source>
</reference>
<evidence type="ECO:0000259" key="1">
    <source>
        <dbReference type="PROSITE" id="PS50112"/>
    </source>
</evidence>
<dbReference type="Gene3D" id="3.30.450.20">
    <property type="entry name" value="PAS domain"/>
    <property type="match status" value="1"/>
</dbReference>
<name>A0ABX4HGD3_9GAMM</name>
<dbReference type="CDD" id="cd00130">
    <property type="entry name" value="PAS"/>
    <property type="match status" value="1"/>
</dbReference>
<dbReference type="InterPro" id="IPR029787">
    <property type="entry name" value="Nucleotide_cyclase"/>
</dbReference>
<dbReference type="Gene3D" id="3.30.70.270">
    <property type="match status" value="1"/>
</dbReference>
<dbReference type="Pfam" id="PF00989">
    <property type="entry name" value="PAS"/>
    <property type="match status" value="1"/>
</dbReference>
<feature type="domain" description="GGDEF" evidence="2">
    <location>
        <begin position="236"/>
        <end position="369"/>
    </location>
</feature>
<dbReference type="PROSITE" id="PS50887">
    <property type="entry name" value="GGDEF"/>
    <property type="match status" value="1"/>
</dbReference>
<protein>
    <recommendedName>
        <fullName evidence="5">Diguanylate cyclase</fullName>
    </recommendedName>
</protein>
<keyword evidence="4" id="KW-1185">Reference proteome</keyword>
<dbReference type="InterPro" id="IPR043128">
    <property type="entry name" value="Rev_trsase/Diguanyl_cyclase"/>
</dbReference>
<dbReference type="Pfam" id="PF00990">
    <property type="entry name" value="GGDEF"/>
    <property type="match status" value="1"/>
</dbReference>
<dbReference type="InterPro" id="IPR000160">
    <property type="entry name" value="GGDEF_dom"/>
</dbReference>
<dbReference type="SMART" id="SM00091">
    <property type="entry name" value="PAS"/>
    <property type="match status" value="1"/>
</dbReference>
<evidence type="ECO:0000259" key="2">
    <source>
        <dbReference type="PROSITE" id="PS50887"/>
    </source>
</evidence>
<dbReference type="InterPro" id="IPR013767">
    <property type="entry name" value="PAS_fold"/>
</dbReference>
<dbReference type="InterPro" id="IPR035965">
    <property type="entry name" value="PAS-like_dom_sf"/>
</dbReference>
<sequence>MSLSVRQGICPNRMLHCALQGMQRRPYPWARLHMDKNVMLYGGHQNNNAQTAENDAEQGADERLRSVENALQVERGWAKATLNSIGDAVLTTDLSARVTYLNRVAEALTGWTSAEALGKPIDQVLKLVHIQTYEPAPNPALRAIEENRTVGLALDCVLIRQDGSRLEIEDSAAPIHDSHGVTVGAVIVFHDAKHSLTRAEQLAYQAHYDALTKLPNRFLFAEQFARAIRLAKRHDHYVALLYLDIDNFKFINDSLGHTVGDSLLQFVANCLSECVRATDSVSRQGGDEFIVLLSEIEKLSDAARVAEKILRALATPCCIGHYKLGISVSIGISLYPDHGANEHSLLENADTAMYRAKKSGRNQYQVFSHDMRNNSGQYNYKER</sequence>
<dbReference type="Proteomes" id="UP000218675">
    <property type="component" value="Unassembled WGS sequence"/>
</dbReference>
<dbReference type="NCBIfam" id="TIGR00229">
    <property type="entry name" value="sensory_box"/>
    <property type="match status" value="1"/>
</dbReference>
<organism evidence="3 4">
    <name type="scientific">Vreelandella alkaliphila</name>
    <dbReference type="NCBI Taxonomy" id="272774"/>
    <lineage>
        <taxon>Bacteria</taxon>
        <taxon>Pseudomonadati</taxon>
        <taxon>Pseudomonadota</taxon>
        <taxon>Gammaproteobacteria</taxon>
        <taxon>Oceanospirillales</taxon>
        <taxon>Halomonadaceae</taxon>
        <taxon>Vreelandella</taxon>
    </lineage>
</organism>
<evidence type="ECO:0000313" key="4">
    <source>
        <dbReference type="Proteomes" id="UP000218675"/>
    </source>
</evidence>
<accession>A0ABX4HGD3</accession>
<evidence type="ECO:0000313" key="3">
    <source>
        <dbReference type="EMBL" id="PAU71486.1"/>
    </source>
</evidence>
<dbReference type="SUPFAM" id="SSF55785">
    <property type="entry name" value="PYP-like sensor domain (PAS domain)"/>
    <property type="match status" value="1"/>
</dbReference>
<gene>
    <name evidence="3" type="ORF">CK497_12420</name>
</gene>
<dbReference type="SUPFAM" id="SSF55073">
    <property type="entry name" value="Nucleotide cyclase"/>
    <property type="match status" value="1"/>
</dbReference>